<dbReference type="EMBL" id="CP137689">
    <property type="protein sequence ID" value="XRJ19089.1"/>
    <property type="molecule type" value="Genomic_DNA"/>
</dbReference>
<accession>A0ACD5HYS8</accession>
<organism evidence="1 2">
    <name type="scientific">Haloferax sp. Atlit-48N</name>
    <dbReference type="NCBI Taxonomy" id="2077198"/>
    <lineage>
        <taxon>Archaea</taxon>
        <taxon>Methanobacteriati</taxon>
        <taxon>Methanobacteriota</taxon>
        <taxon>Stenosarchaea group</taxon>
        <taxon>Halobacteria</taxon>
        <taxon>Halobacteriales</taxon>
        <taxon>Haloferacaceae</taxon>
        <taxon>Haloferax</taxon>
    </lineage>
</organism>
<reference evidence="1" key="1">
    <citation type="submission" date="2023-10" db="EMBL/GenBank/DDBJ databases">
        <title>A new archaeal virus that suppresses the transcription of host immunity genes.</title>
        <authorList>
            <person name="Turgeman-Grott I."/>
            <person name="Golan N."/>
            <person name="Neri U."/>
            <person name="Naki D."/>
            <person name="Altman N."/>
            <person name="Eizenshtein K."/>
            <person name="Choudhary D."/>
            <person name="Levi R."/>
            <person name="Himani H."/>
            <person name="Reshef L."/>
            <person name="Papke T.R."/>
            <person name="Gophna U."/>
        </authorList>
    </citation>
    <scope>NUCLEOTIDE SEQUENCE</scope>
    <source>
        <strain evidence="1">Atlit-48N</strain>
    </source>
</reference>
<gene>
    <name evidence="1" type="ORF">DEQ67_011305</name>
</gene>
<protein>
    <submittedName>
        <fullName evidence="1">Helix-turn-helix domain-containing protein</fullName>
    </submittedName>
</protein>
<name>A0ACD5HYS8_9EURY</name>
<evidence type="ECO:0000313" key="2">
    <source>
        <dbReference type="Proteomes" id="UP000257089"/>
    </source>
</evidence>
<dbReference type="Proteomes" id="UP000257089">
    <property type="component" value="Chromosome"/>
</dbReference>
<proteinExistence type="predicted"/>
<sequence>MNIEDVCSALSNPTRRRLMSLVIARGPMSSKQAHEIYQRKFETYRRESIYKSLETLVSANLLEKAYDEDDGLRYSARIAQLQLNLEDMEVESVAE</sequence>
<evidence type="ECO:0000313" key="1">
    <source>
        <dbReference type="EMBL" id="XRJ19089.1"/>
    </source>
</evidence>